<comment type="caution">
    <text evidence="1">The sequence shown here is derived from an EMBL/GenBank/DDBJ whole genome shotgun (WGS) entry which is preliminary data.</text>
</comment>
<dbReference type="Proteomes" id="UP001589797">
    <property type="component" value="Unassembled WGS sequence"/>
</dbReference>
<proteinExistence type="predicted"/>
<gene>
    <name evidence="1" type="ORF">ACFFIP_17785</name>
</gene>
<evidence type="ECO:0000313" key="2">
    <source>
        <dbReference type="Proteomes" id="UP001589797"/>
    </source>
</evidence>
<protein>
    <submittedName>
        <fullName evidence="1">Uncharacterized protein</fullName>
    </submittedName>
</protein>
<dbReference type="EMBL" id="JBHLWI010000062">
    <property type="protein sequence ID" value="MFC0264543.1"/>
    <property type="molecule type" value="Genomic_DNA"/>
</dbReference>
<dbReference type="RefSeq" id="WP_382389107.1">
    <property type="nucleotide sequence ID" value="NZ_JBHLWI010000062.1"/>
</dbReference>
<sequence>MSDLKPILKEVIKVFNSYFVTNTDVMSPDVKEIMANPEDRKKYFDAINTLKSGKEEEVKIELSTKRKMTLTLNH</sequence>
<evidence type="ECO:0000313" key="1">
    <source>
        <dbReference type="EMBL" id="MFC0264543.1"/>
    </source>
</evidence>
<keyword evidence="2" id="KW-1185">Reference proteome</keyword>
<reference evidence="1 2" key="1">
    <citation type="submission" date="2024-09" db="EMBL/GenBank/DDBJ databases">
        <authorList>
            <person name="Sun Q."/>
            <person name="Mori K."/>
        </authorList>
    </citation>
    <scope>NUCLEOTIDE SEQUENCE [LARGE SCALE GENOMIC DNA]</scope>
    <source>
        <strain evidence="1 2">CCM 7650</strain>
    </source>
</reference>
<organism evidence="1 2">
    <name type="scientific">Fontibacter flavus</name>
    <dbReference type="NCBI Taxonomy" id="654838"/>
    <lineage>
        <taxon>Bacteria</taxon>
        <taxon>Pseudomonadati</taxon>
        <taxon>Bacteroidota</taxon>
        <taxon>Cytophagia</taxon>
        <taxon>Cytophagales</taxon>
        <taxon>Cyclobacteriaceae</taxon>
        <taxon>Fontibacter</taxon>
    </lineage>
</organism>
<accession>A0ABV6FXD6</accession>
<name>A0ABV6FXD6_9BACT</name>